<keyword evidence="3 6" id="KW-0808">Transferase</keyword>
<dbReference type="InterPro" id="IPR059117">
    <property type="entry name" value="APS_kinase_dom"/>
</dbReference>
<dbReference type="Gene3D" id="3.40.50.300">
    <property type="entry name" value="P-loop containing nucleotide triphosphate hydrolases"/>
    <property type="match status" value="1"/>
</dbReference>
<evidence type="ECO:0000256" key="6">
    <source>
        <dbReference type="RuleBase" id="RU004347"/>
    </source>
</evidence>
<evidence type="ECO:0000313" key="8">
    <source>
        <dbReference type="EMBL" id="PUZ22626.1"/>
    </source>
</evidence>
<evidence type="ECO:0000256" key="2">
    <source>
        <dbReference type="ARBA" id="ARBA00012121"/>
    </source>
</evidence>
<protein>
    <recommendedName>
        <fullName evidence="2 6">Adenylyl-sulfate kinase</fullName>
        <ecNumber evidence="2 6">2.7.1.25</ecNumber>
    </recommendedName>
</protein>
<gene>
    <name evidence="8" type="primary">cysC</name>
    <name evidence="8" type="ORF">DCC81_19525</name>
</gene>
<dbReference type="OrthoDB" id="9804504at2"/>
<sequence length="184" mass="20310">MHLLQFTGLSGAGKTTIARSIKTALEAQGQPVAIIDGDVYRKNLCADLGFSAAHRLENIRRLGAVAHGFVCRGSIAIVAAINPYESGRRHMVHAYGARTVWLDCPLEVLQLRDTKGLYRRAALPEGHQEKIYNLTGVNDPYERPAAADLILHTGHESVDASVSRLLDFIRQCPPTRCPEWLRSE</sequence>
<keyword evidence="5 6" id="KW-0067">ATP-binding</keyword>
<dbReference type="GO" id="GO:0019379">
    <property type="term" value="P:sulfate assimilation, phosphoadenylyl sulfate reduction by phosphoadenylyl-sulfate reductase (thioredoxin)"/>
    <property type="evidence" value="ECO:0007669"/>
    <property type="project" value="TreeGrafter"/>
</dbReference>
<dbReference type="InterPro" id="IPR027417">
    <property type="entry name" value="P-loop_NTPase"/>
</dbReference>
<name>A0A2T7BC02_9BACT</name>
<dbReference type="GO" id="GO:0004781">
    <property type="term" value="F:sulfate adenylyltransferase (ATP) activity"/>
    <property type="evidence" value="ECO:0007669"/>
    <property type="project" value="TreeGrafter"/>
</dbReference>
<dbReference type="UniPathway" id="UPA00140">
    <property type="reaction ID" value="UER00205"/>
</dbReference>
<dbReference type="Proteomes" id="UP000244450">
    <property type="component" value="Unassembled WGS sequence"/>
</dbReference>
<dbReference type="EC" id="2.7.1.25" evidence="2 6"/>
<proteinExistence type="inferred from homology"/>
<evidence type="ECO:0000256" key="1">
    <source>
        <dbReference type="ARBA" id="ARBA00001823"/>
    </source>
</evidence>
<comment type="function">
    <text evidence="6">Catalyzes the synthesis of activated sulfate.</text>
</comment>
<keyword evidence="6 8" id="KW-0418">Kinase</keyword>
<dbReference type="GO" id="GO:0070814">
    <property type="term" value="P:hydrogen sulfide biosynthetic process"/>
    <property type="evidence" value="ECO:0007669"/>
    <property type="project" value="UniProtKB-UniPathway"/>
</dbReference>
<dbReference type="GO" id="GO:0005737">
    <property type="term" value="C:cytoplasm"/>
    <property type="evidence" value="ECO:0007669"/>
    <property type="project" value="TreeGrafter"/>
</dbReference>
<dbReference type="RefSeq" id="WP_108688372.1">
    <property type="nucleotide sequence ID" value="NZ_QCYK01000003.1"/>
</dbReference>
<dbReference type="EMBL" id="QCYK01000003">
    <property type="protein sequence ID" value="PUZ22626.1"/>
    <property type="molecule type" value="Genomic_DNA"/>
</dbReference>
<evidence type="ECO:0000256" key="3">
    <source>
        <dbReference type="ARBA" id="ARBA00022679"/>
    </source>
</evidence>
<comment type="catalytic activity">
    <reaction evidence="1 6">
        <text>adenosine 5'-phosphosulfate + ATP = 3'-phosphoadenylyl sulfate + ADP + H(+)</text>
        <dbReference type="Rhea" id="RHEA:24152"/>
        <dbReference type="ChEBI" id="CHEBI:15378"/>
        <dbReference type="ChEBI" id="CHEBI:30616"/>
        <dbReference type="ChEBI" id="CHEBI:58243"/>
        <dbReference type="ChEBI" id="CHEBI:58339"/>
        <dbReference type="ChEBI" id="CHEBI:456216"/>
        <dbReference type="EC" id="2.7.1.25"/>
    </reaction>
</comment>
<dbReference type="SUPFAM" id="SSF52540">
    <property type="entry name" value="P-loop containing nucleoside triphosphate hydrolases"/>
    <property type="match status" value="1"/>
</dbReference>
<evidence type="ECO:0000256" key="5">
    <source>
        <dbReference type="ARBA" id="ARBA00022840"/>
    </source>
</evidence>
<evidence type="ECO:0000256" key="4">
    <source>
        <dbReference type="ARBA" id="ARBA00022741"/>
    </source>
</evidence>
<dbReference type="PANTHER" id="PTHR42700:SF1">
    <property type="entry name" value="SULFATE ADENYLYLTRANSFERASE"/>
    <property type="match status" value="1"/>
</dbReference>
<organism evidence="8 9">
    <name type="scientific">Chitinophaga parva</name>
    <dbReference type="NCBI Taxonomy" id="2169414"/>
    <lineage>
        <taxon>Bacteria</taxon>
        <taxon>Pseudomonadati</taxon>
        <taxon>Bacteroidota</taxon>
        <taxon>Chitinophagia</taxon>
        <taxon>Chitinophagales</taxon>
        <taxon>Chitinophagaceae</taxon>
        <taxon>Chitinophaga</taxon>
    </lineage>
</organism>
<dbReference type="PANTHER" id="PTHR42700">
    <property type="entry name" value="SULFATE ADENYLYLTRANSFERASE"/>
    <property type="match status" value="1"/>
</dbReference>
<dbReference type="InterPro" id="IPR050512">
    <property type="entry name" value="Sulf_AdTrans/APS_kinase"/>
</dbReference>
<comment type="pathway">
    <text evidence="6">Sulfur metabolism; hydrogen sulfide biosynthesis; sulfite from sulfate: step 2/3.</text>
</comment>
<feature type="domain" description="APS kinase" evidence="7">
    <location>
        <begin position="4"/>
        <end position="151"/>
    </location>
</feature>
<reference evidence="8 9" key="1">
    <citation type="submission" date="2018-04" db="EMBL/GenBank/DDBJ databases">
        <title>Chitinophaga fuyangensis sp. nov., isolated from soil in a chemical factory.</title>
        <authorList>
            <person name="Chen K."/>
        </authorList>
    </citation>
    <scope>NUCLEOTIDE SEQUENCE [LARGE SCALE GENOMIC DNA]</scope>
    <source>
        <strain evidence="8 9">LY-1</strain>
    </source>
</reference>
<comment type="similarity">
    <text evidence="6">Belongs to the APS kinase family.</text>
</comment>
<dbReference type="Pfam" id="PF01583">
    <property type="entry name" value="APS_kinase"/>
    <property type="match status" value="1"/>
</dbReference>
<dbReference type="GO" id="GO:0005524">
    <property type="term" value="F:ATP binding"/>
    <property type="evidence" value="ECO:0007669"/>
    <property type="project" value="UniProtKB-KW"/>
</dbReference>
<dbReference type="InterPro" id="IPR002891">
    <property type="entry name" value="APS"/>
</dbReference>
<keyword evidence="4 6" id="KW-0547">Nucleotide-binding</keyword>
<dbReference type="GO" id="GO:0010134">
    <property type="term" value="P:sulfate assimilation via adenylyl sulfate reduction"/>
    <property type="evidence" value="ECO:0007669"/>
    <property type="project" value="TreeGrafter"/>
</dbReference>
<dbReference type="GO" id="GO:0004020">
    <property type="term" value="F:adenylylsulfate kinase activity"/>
    <property type="evidence" value="ECO:0007669"/>
    <property type="project" value="UniProtKB-EC"/>
</dbReference>
<keyword evidence="9" id="KW-1185">Reference proteome</keyword>
<dbReference type="AlphaFoldDB" id="A0A2T7BC02"/>
<evidence type="ECO:0000313" key="9">
    <source>
        <dbReference type="Proteomes" id="UP000244450"/>
    </source>
</evidence>
<accession>A0A2T7BC02</accession>
<dbReference type="CDD" id="cd02027">
    <property type="entry name" value="APSK"/>
    <property type="match status" value="1"/>
</dbReference>
<evidence type="ECO:0000259" key="7">
    <source>
        <dbReference type="Pfam" id="PF01583"/>
    </source>
</evidence>
<comment type="caution">
    <text evidence="8">The sequence shown here is derived from an EMBL/GenBank/DDBJ whole genome shotgun (WGS) entry which is preliminary data.</text>
</comment>
<dbReference type="NCBIfam" id="TIGR00455">
    <property type="entry name" value="apsK"/>
    <property type="match status" value="1"/>
</dbReference>